<feature type="transmembrane region" description="Helical" evidence="6">
    <location>
        <begin position="7"/>
        <end position="28"/>
    </location>
</feature>
<evidence type="ECO:0000256" key="2">
    <source>
        <dbReference type="ARBA" id="ARBA00006840"/>
    </source>
</evidence>
<dbReference type="RefSeq" id="XP_010914060.1">
    <property type="nucleotide sequence ID" value="XM_010915758.3"/>
</dbReference>
<dbReference type="PANTHER" id="PTHR32191">
    <property type="entry name" value="TETRASPANIN-8-RELATED"/>
    <property type="match status" value="1"/>
</dbReference>
<dbReference type="GeneID" id="105039567"/>
<keyword evidence="4 6" id="KW-1133">Transmembrane helix</keyword>
<evidence type="ECO:0000313" key="8">
    <source>
        <dbReference type="RefSeq" id="XP_010914060.1"/>
    </source>
</evidence>
<dbReference type="KEGG" id="egu:105039567"/>
<keyword evidence="7" id="KW-1185">Reference proteome</keyword>
<feature type="transmembrane region" description="Helical" evidence="6">
    <location>
        <begin position="40"/>
        <end position="60"/>
    </location>
</feature>
<evidence type="ECO:0000256" key="5">
    <source>
        <dbReference type="ARBA" id="ARBA00023136"/>
    </source>
</evidence>
<organism evidence="7 8">
    <name type="scientific">Elaeis guineensis var. tenera</name>
    <name type="common">Oil palm</name>
    <dbReference type="NCBI Taxonomy" id="51953"/>
    <lineage>
        <taxon>Eukaryota</taxon>
        <taxon>Viridiplantae</taxon>
        <taxon>Streptophyta</taxon>
        <taxon>Embryophyta</taxon>
        <taxon>Tracheophyta</taxon>
        <taxon>Spermatophyta</taxon>
        <taxon>Magnoliopsida</taxon>
        <taxon>Liliopsida</taxon>
        <taxon>Arecaceae</taxon>
        <taxon>Arecoideae</taxon>
        <taxon>Cocoseae</taxon>
        <taxon>Elaeidinae</taxon>
        <taxon>Elaeis</taxon>
    </lineage>
</organism>
<name>A0A6I9QRT4_ELAGV</name>
<dbReference type="GO" id="GO:0009734">
    <property type="term" value="P:auxin-activated signaling pathway"/>
    <property type="evidence" value="ECO:0007669"/>
    <property type="project" value="InterPro"/>
</dbReference>
<dbReference type="AlphaFoldDB" id="A0A6I9QRT4"/>
<accession>A0A6I9QRT4</accession>
<evidence type="ECO:0000256" key="6">
    <source>
        <dbReference type="SAM" id="Phobius"/>
    </source>
</evidence>
<evidence type="ECO:0000256" key="4">
    <source>
        <dbReference type="ARBA" id="ARBA00022989"/>
    </source>
</evidence>
<dbReference type="Pfam" id="PF00335">
    <property type="entry name" value="Tetraspanin"/>
    <property type="match status" value="1"/>
</dbReference>
<sequence length="245" mass="27053">MAVGYRFLGVVNFVVFLFSLSILVGGIGLSDCDNLVQRPIIAIAAVLMAASLVATAAACFRASRLFWLSLLAMLVLILVLCGLAVFGFVVAGDDYFKWREDRLAGDKNWARTLSCVRRSPECRILQEQDPQSLNDFNDLPITHIQSGCCLPPMECGFVFQSVTLWTSPTNSTMNNADCGTWKNDPSILCYDCQSCKAETVTSIKNDWKETSRSTTISLIYIIVIFAFGGFIFLTGDDPALDKYSY</sequence>
<evidence type="ECO:0000313" key="7">
    <source>
        <dbReference type="Proteomes" id="UP000504607"/>
    </source>
</evidence>
<dbReference type="InParanoid" id="A0A6I9QRT4"/>
<protein>
    <submittedName>
        <fullName evidence="8">Tetraspanin-8</fullName>
    </submittedName>
</protein>
<proteinExistence type="inferred from homology"/>
<comment type="similarity">
    <text evidence="2">Belongs to the tetraspanin (TM4SF) family.</text>
</comment>
<dbReference type="OrthoDB" id="797135at2759"/>
<feature type="transmembrane region" description="Helical" evidence="6">
    <location>
        <begin position="67"/>
        <end position="91"/>
    </location>
</feature>
<gene>
    <name evidence="8" type="primary">LOC105039567</name>
</gene>
<dbReference type="GO" id="GO:0016020">
    <property type="term" value="C:membrane"/>
    <property type="evidence" value="ECO:0007669"/>
    <property type="project" value="UniProtKB-SubCell"/>
</dbReference>
<comment type="subcellular location">
    <subcellularLocation>
        <location evidence="1">Membrane</location>
        <topology evidence="1">Multi-pass membrane protein</topology>
    </subcellularLocation>
</comment>
<evidence type="ECO:0000256" key="1">
    <source>
        <dbReference type="ARBA" id="ARBA00004141"/>
    </source>
</evidence>
<dbReference type="Proteomes" id="UP000504607">
    <property type="component" value="Chromosome 2"/>
</dbReference>
<reference evidence="8" key="1">
    <citation type="submission" date="2025-08" db="UniProtKB">
        <authorList>
            <consortium name="RefSeq"/>
        </authorList>
    </citation>
    <scope>IDENTIFICATION</scope>
</reference>
<keyword evidence="3 6" id="KW-0812">Transmembrane</keyword>
<feature type="transmembrane region" description="Helical" evidence="6">
    <location>
        <begin position="216"/>
        <end position="235"/>
    </location>
</feature>
<evidence type="ECO:0000256" key="3">
    <source>
        <dbReference type="ARBA" id="ARBA00022692"/>
    </source>
</evidence>
<keyword evidence="5 6" id="KW-0472">Membrane</keyword>
<dbReference type="InterPro" id="IPR044991">
    <property type="entry name" value="TET_plant"/>
</dbReference>
<dbReference type="InterPro" id="IPR018499">
    <property type="entry name" value="Tetraspanin/Peripherin"/>
</dbReference>